<feature type="domain" description="PTS EIIA type-4" evidence="9">
    <location>
        <begin position="1"/>
        <end position="135"/>
    </location>
</feature>
<name>A0ABU9F8R7_9ENTR</name>
<gene>
    <name evidence="10" type="ORF">QFI96_009225</name>
</gene>
<dbReference type="PANTHER" id="PTHR33799:SF1">
    <property type="entry name" value="PTS SYSTEM MANNOSE-SPECIFIC EIIAB COMPONENT-RELATED"/>
    <property type="match status" value="1"/>
</dbReference>
<dbReference type="InterPro" id="IPR036662">
    <property type="entry name" value="PTS_EIIA_man-typ_sf"/>
</dbReference>
<keyword evidence="7" id="KW-0598">Phosphotransferase system</keyword>
<dbReference type="InterPro" id="IPR013789">
    <property type="entry name" value="PTS_EIIA_man"/>
</dbReference>
<dbReference type="EC" id="2.7.1.-" evidence="10"/>
<organism evidence="10 11">
    <name type="scientific">Raoultella lignicola</name>
    <dbReference type="NCBI Taxonomy" id="3040939"/>
    <lineage>
        <taxon>Bacteria</taxon>
        <taxon>Pseudomonadati</taxon>
        <taxon>Pseudomonadota</taxon>
        <taxon>Gammaproteobacteria</taxon>
        <taxon>Enterobacterales</taxon>
        <taxon>Enterobacteriaceae</taxon>
        <taxon>Klebsiella/Raoultella group</taxon>
        <taxon>Raoultella</taxon>
    </lineage>
</organism>
<evidence type="ECO:0000256" key="8">
    <source>
        <dbReference type="ARBA" id="ARBA00022777"/>
    </source>
</evidence>
<evidence type="ECO:0000313" key="10">
    <source>
        <dbReference type="EMBL" id="MEL0551879.1"/>
    </source>
</evidence>
<dbReference type="RefSeq" id="WP_331851037.1">
    <property type="nucleotide sequence ID" value="NZ_JARXNK020000102.1"/>
</dbReference>
<dbReference type="PANTHER" id="PTHR33799">
    <property type="entry name" value="PTS PERMEASE-RELATED-RELATED"/>
    <property type="match status" value="1"/>
</dbReference>
<dbReference type="InterPro" id="IPR051471">
    <property type="entry name" value="Bacterial_PTS_sugar_comp"/>
</dbReference>
<evidence type="ECO:0000256" key="6">
    <source>
        <dbReference type="ARBA" id="ARBA00022679"/>
    </source>
</evidence>
<dbReference type="EMBL" id="JARXNK020000102">
    <property type="protein sequence ID" value="MEL0551879.1"/>
    <property type="molecule type" value="Genomic_DNA"/>
</dbReference>
<keyword evidence="11" id="KW-1185">Reference proteome</keyword>
<keyword evidence="6 10" id="KW-0808">Transferase</keyword>
<dbReference type="InterPro" id="IPR033887">
    <property type="entry name" value="PTS_IIA_man"/>
</dbReference>
<dbReference type="Gene3D" id="3.40.50.510">
    <property type="entry name" value="Phosphotransferase system, mannose-type IIA component"/>
    <property type="match status" value="1"/>
</dbReference>
<dbReference type="Pfam" id="PF03610">
    <property type="entry name" value="EIIA-man"/>
    <property type="match status" value="1"/>
</dbReference>
<dbReference type="PROSITE" id="PS51096">
    <property type="entry name" value="PTS_EIIA_TYPE_4"/>
    <property type="match status" value="1"/>
</dbReference>
<dbReference type="NCBIfam" id="TIGR00824">
    <property type="entry name" value="EIIA-man"/>
    <property type="match status" value="1"/>
</dbReference>
<dbReference type="InterPro" id="IPR004701">
    <property type="entry name" value="PTS_EIIA_man-typ"/>
</dbReference>
<dbReference type="CDD" id="cd00006">
    <property type="entry name" value="PTS_IIA_man"/>
    <property type="match status" value="1"/>
</dbReference>
<comment type="caution">
    <text evidence="10">The sequence shown here is derived from an EMBL/GenBank/DDBJ whole genome shotgun (WGS) entry which is preliminary data.</text>
</comment>
<evidence type="ECO:0000256" key="3">
    <source>
        <dbReference type="ARBA" id="ARBA00022490"/>
    </source>
</evidence>
<dbReference type="SUPFAM" id="SSF53062">
    <property type="entry name" value="PTS system fructose IIA component-like"/>
    <property type="match status" value="1"/>
</dbReference>
<keyword evidence="2" id="KW-0813">Transport</keyword>
<accession>A0ABU9F8R7</accession>
<dbReference type="GO" id="GO:0016740">
    <property type="term" value="F:transferase activity"/>
    <property type="evidence" value="ECO:0007669"/>
    <property type="project" value="UniProtKB-KW"/>
</dbReference>
<proteinExistence type="predicted"/>
<evidence type="ECO:0000256" key="7">
    <source>
        <dbReference type="ARBA" id="ARBA00022683"/>
    </source>
</evidence>
<keyword evidence="4" id="KW-0597">Phosphoprotein</keyword>
<evidence type="ECO:0000256" key="2">
    <source>
        <dbReference type="ARBA" id="ARBA00022448"/>
    </source>
</evidence>
<keyword evidence="5" id="KW-0762">Sugar transport</keyword>
<evidence type="ECO:0000313" key="11">
    <source>
        <dbReference type="Proteomes" id="UP001312893"/>
    </source>
</evidence>
<evidence type="ECO:0000256" key="4">
    <source>
        <dbReference type="ARBA" id="ARBA00022553"/>
    </source>
</evidence>
<dbReference type="Proteomes" id="UP001312893">
    <property type="component" value="Unassembled WGS sequence"/>
</dbReference>
<comment type="subcellular location">
    <subcellularLocation>
        <location evidence="1">Cytoplasm</location>
    </subcellularLocation>
</comment>
<keyword evidence="3" id="KW-0963">Cytoplasm</keyword>
<reference evidence="10 11" key="1">
    <citation type="submission" date="2024-04" db="EMBL/GenBank/DDBJ databases">
        <title>Two novel Raoultella species associated with bleeding cankers of broadleaf hosts, Raoultella scottia sp. nov. and Raoultella lignicola sp. nov.</title>
        <authorList>
            <person name="Brady C.L."/>
        </authorList>
    </citation>
    <scope>NUCLEOTIDE SEQUENCE [LARGE SCALE GENOMIC DNA]</scope>
    <source>
        <strain evidence="10 11">TW_WC1a.1</strain>
    </source>
</reference>
<evidence type="ECO:0000256" key="1">
    <source>
        <dbReference type="ARBA" id="ARBA00004496"/>
    </source>
</evidence>
<evidence type="ECO:0000259" key="9">
    <source>
        <dbReference type="PROSITE" id="PS51096"/>
    </source>
</evidence>
<keyword evidence="8" id="KW-0418">Kinase</keyword>
<sequence>MVNVIFCAHGQLAGAMLDSVRMVYGGVEVSAVEFVPGENAGDIAAKLEKLVSTHNDSEWLIAVDLQCGSPWNAAAGLAMSNPRLRVISGLSLPLALELVDNQHSMNAEALCDHLTAIASQCCVVWRQPETTPETIEEDF</sequence>
<evidence type="ECO:0000256" key="5">
    <source>
        <dbReference type="ARBA" id="ARBA00022597"/>
    </source>
</evidence>
<protein>
    <submittedName>
        <fullName evidence="10">Mannose/fructose/sorbose PTS transporter subunit IIA</fullName>
        <ecNumber evidence="10">2.7.1.-</ecNumber>
    </submittedName>
</protein>